<evidence type="ECO:0000313" key="1">
    <source>
        <dbReference type="EMBL" id="KAF3574654.1"/>
    </source>
</evidence>
<comment type="caution">
    <text evidence="1">The sequence shown here is derived from an EMBL/GenBank/DDBJ whole genome shotgun (WGS) entry which is preliminary data.</text>
</comment>
<reference evidence="1" key="1">
    <citation type="submission" date="2019-12" db="EMBL/GenBank/DDBJ databases">
        <title>Genome sequencing and annotation of Brassica cretica.</title>
        <authorList>
            <person name="Studholme D.J."/>
            <person name="Sarris P."/>
        </authorList>
    </citation>
    <scope>NUCLEOTIDE SEQUENCE</scope>
    <source>
        <strain evidence="1">PFS-109/04</strain>
        <tissue evidence="1">Leaf</tissue>
    </source>
</reference>
<proteinExistence type="predicted"/>
<gene>
    <name evidence="1" type="ORF">F2Q69_00062622</name>
</gene>
<protein>
    <submittedName>
        <fullName evidence="1">Uncharacterized protein</fullName>
    </submittedName>
</protein>
<accession>A0A8S9RN27</accession>
<evidence type="ECO:0000313" key="2">
    <source>
        <dbReference type="Proteomes" id="UP000712600"/>
    </source>
</evidence>
<dbReference type="Proteomes" id="UP000712600">
    <property type="component" value="Unassembled WGS sequence"/>
</dbReference>
<dbReference type="EMBL" id="QGKX02000095">
    <property type="protein sequence ID" value="KAF3574654.1"/>
    <property type="molecule type" value="Genomic_DNA"/>
</dbReference>
<name>A0A8S9RN27_BRACR</name>
<dbReference type="AlphaFoldDB" id="A0A8S9RN27"/>
<sequence>MLQKLTSFYAEWGLICLGPKARNIFALLFYKNVNASNTAYDEVVIVAANRAASEIAVSVTKDGRVQAYVARGGPSEYFGDVGVDVTCGGVVYCVLVIKMCVGVDVLVGILGVRWVLTYSVTYLVKYMVT</sequence>
<organism evidence="1 2">
    <name type="scientific">Brassica cretica</name>
    <name type="common">Mustard</name>
    <dbReference type="NCBI Taxonomy" id="69181"/>
    <lineage>
        <taxon>Eukaryota</taxon>
        <taxon>Viridiplantae</taxon>
        <taxon>Streptophyta</taxon>
        <taxon>Embryophyta</taxon>
        <taxon>Tracheophyta</taxon>
        <taxon>Spermatophyta</taxon>
        <taxon>Magnoliopsida</taxon>
        <taxon>eudicotyledons</taxon>
        <taxon>Gunneridae</taxon>
        <taxon>Pentapetalae</taxon>
        <taxon>rosids</taxon>
        <taxon>malvids</taxon>
        <taxon>Brassicales</taxon>
        <taxon>Brassicaceae</taxon>
        <taxon>Brassiceae</taxon>
        <taxon>Brassica</taxon>
    </lineage>
</organism>